<feature type="signal peptide" evidence="11">
    <location>
        <begin position="1"/>
        <end position="23"/>
    </location>
</feature>
<sequence>MRLSSIGLVAPVALVCAGAPACAEEQRKIDLPSGRLSDRVPQLARQTGISISVTSDMLWRARVRGVRGTMSAGEALARMLAGTNSRAVQLSATSWRIDAVMPSAQEVRVRKHRPAPQPLPTVDNDDGEAIIVTASKLDQPYSDFPGTVHMLDGRDLNFGGERGTEAVLSRLASVASTHLGPGRNKLFIRGIADSSFTGPTQATVGQYYGDLRLSYNAPDPDLRLHDIKQVEVLEGSQGTLYGAGSLGGIIRMVPNDPDPRGFMLQTEAGVSATQHGAPGGDLAATVNLPFGDGRHAARFTAYGISEGGYIDNPLRGENDVNRSRIAGGRGDVRFDLGNAWTLDVGGIYQSTVIDDSQYADRGGPPLTRSSPVVEGSDAHYGMATIVVRKDWGDIKFQTSNAYVNHVLDEHFNATKPGDAPNLFEQRNRTHMWVNETRLWHPVEDGLGWVLGFSAIDNNTVQKRSFEQGRTRATTTGVTNTVTEFTAYGKLSIELLPSILLSGGGRLTHSRLGGMAEDVQPFFRAAGIDITAERQETQLLPSAELLARVAPDVTLYVRYEEGFRPGGLAIEGMFVRQFRNDHVESWEGGARWSDPQRGVAASLSLAHAYWRDIQADFIDGNGLPSTANIGDGRITSIAGSITFYPSDDLKIELNAVYNHSKVLALSPEIARLPYFATFALPVTGPSFGMPALGTIGTFGPTAALGRIPNVADYAMQGSIDYRVPMGGANDLRLNAWFKYLGPSRLGIGPKLGDEQGDYVDTGATARWGNDRRGVSVTLTNLLDTKGNQFALGTPFETSSGGFVTPQRPRTIRIALDYRY</sequence>
<comment type="subcellular location">
    <subcellularLocation>
        <location evidence="1">Cell outer membrane</location>
        <topology evidence="1">Multi-pass membrane protein</topology>
    </subcellularLocation>
</comment>
<protein>
    <submittedName>
        <fullName evidence="13">TonB-dependent receptor plug domain-containing protein</fullName>
    </submittedName>
</protein>
<keyword evidence="5" id="KW-0812">Transmembrane</keyword>
<reference evidence="13" key="1">
    <citation type="submission" date="2021-05" db="EMBL/GenBank/DDBJ databases">
        <title>Genome of Sphingobium sp. strain.</title>
        <authorList>
            <person name="Fan R."/>
        </authorList>
    </citation>
    <scope>NUCLEOTIDE SEQUENCE</scope>
    <source>
        <strain evidence="13">H33</strain>
    </source>
</reference>
<evidence type="ECO:0000256" key="1">
    <source>
        <dbReference type="ARBA" id="ARBA00004571"/>
    </source>
</evidence>
<evidence type="ECO:0000259" key="12">
    <source>
        <dbReference type="Pfam" id="PF07715"/>
    </source>
</evidence>
<keyword evidence="8" id="KW-0798">TonB box</keyword>
<keyword evidence="7" id="KW-0406">Ion transport</keyword>
<evidence type="ECO:0000256" key="6">
    <source>
        <dbReference type="ARBA" id="ARBA00023004"/>
    </source>
</evidence>
<dbReference type="SUPFAM" id="SSF56935">
    <property type="entry name" value="Porins"/>
    <property type="match status" value="1"/>
</dbReference>
<dbReference type="PANTHER" id="PTHR32552:SF81">
    <property type="entry name" value="TONB-DEPENDENT OUTER MEMBRANE RECEPTOR"/>
    <property type="match status" value="1"/>
</dbReference>
<keyword evidence="2" id="KW-0813">Transport</keyword>
<dbReference type="InterPro" id="IPR012910">
    <property type="entry name" value="Plug_dom"/>
</dbReference>
<dbReference type="Pfam" id="PF07715">
    <property type="entry name" value="Plug"/>
    <property type="match status" value="1"/>
</dbReference>
<evidence type="ECO:0000256" key="7">
    <source>
        <dbReference type="ARBA" id="ARBA00023065"/>
    </source>
</evidence>
<dbReference type="GO" id="GO:0006826">
    <property type="term" value="P:iron ion transport"/>
    <property type="evidence" value="ECO:0007669"/>
    <property type="project" value="UniProtKB-KW"/>
</dbReference>
<evidence type="ECO:0000313" key="13">
    <source>
        <dbReference type="EMBL" id="MBT2187820.1"/>
    </source>
</evidence>
<dbReference type="InterPro" id="IPR036942">
    <property type="entry name" value="Beta-barrel_TonB_sf"/>
</dbReference>
<accession>A0A9X1DDC9</accession>
<dbReference type="Gene3D" id="2.40.170.20">
    <property type="entry name" value="TonB-dependent receptor, beta-barrel domain"/>
    <property type="match status" value="1"/>
</dbReference>
<evidence type="ECO:0000256" key="8">
    <source>
        <dbReference type="ARBA" id="ARBA00023077"/>
    </source>
</evidence>
<keyword evidence="6" id="KW-0408">Iron</keyword>
<evidence type="ECO:0000256" key="11">
    <source>
        <dbReference type="SAM" id="SignalP"/>
    </source>
</evidence>
<feature type="domain" description="TonB-dependent receptor plug" evidence="12">
    <location>
        <begin position="143"/>
        <end position="249"/>
    </location>
</feature>
<keyword evidence="4" id="KW-0410">Iron transport</keyword>
<dbReference type="InterPro" id="IPR039426">
    <property type="entry name" value="TonB-dep_rcpt-like"/>
</dbReference>
<dbReference type="Gene3D" id="3.55.50.30">
    <property type="match status" value="1"/>
</dbReference>
<organism evidence="13 14">
    <name type="scientific">Sphingobium nicotianae</name>
    <dbReference type="NCBI Taxonomy" id="2782607"/>
    <lineage>
        <taxon>Bacteria</taxon>
        <taxon>Pseudomonadati</taxon>
        <taxon>Pseudomonadota</taxon>
        <taxon>Alphaproteobacteria</taxon>
        <taxon>Sphingomonadales</taxon>
        <taxon>Sphingomonadaceae</taxon>
        <taxon>Sphingobium</taxon>
    </lineage>
</organism>
<dbReference type="PANTHER" id="PTHR32552">
    <property type="entry name" value="FERRICHROME IRON RECEPTOR-RELATED"/>
    <property type="match status" value="1"/>
</dbReference>
<comment type="caution">
    <text evidence="13">The sequence shown here is derived from an EMBL/GenBank/DDBJ whole genome shotgun (WGS) entry which is preliminary data.</text>
</comment>
<gene>
    <name evidence="13" type="ORF">KK488_12770</name>
</gene>
<name>A0A9X1DDC9_9SPHN</name>
<keyword evidence="3" id="KW-1134">Transmembrane beta strand</keyword>
<keyword evidence="13" id="KW-0675">Receptor</keyword>
<dbReference type="Proteomes" id="UP001138757">
    <property type="component" value="Unassembled WGS sequence"/>
</dbReference>
<proteinExistence type="predicted"/>
<evidence type="ECO:0000313" key="14">
    <source>
        <dbReference type="Proteomes" id="UP001138757"/>
    </source>
</evidence>
<keyword evidence="10" id="KW-0998">Cell outer membrane</keyword>
<evidence type="ECO:0000256" key="10">
    <source>
        <dbReference type="ARBA" id="ARBA00023237"/>
    </source>
</evidence>
<keyword evidence="9" id="KW-0472">Membrane</keyword>
<evidence type="ECO:0000256" key="9">
    <source>
        <dbReference type="ARBA" id="ARBA00023136"/>
    </source>
</evidence>
<feature type="chain" id="PRO_5040766731" evidence="11">
    <location>
        <begin position="24"/>
        <end position="818"/>
    </location>
</feature>
<evidence type="ECO:0000256" key="5">
    <source>
        <dbReference type="ARBA" id="ARBA00022692"/>
    </source>
</evidence>
<keyword evidence="11" id="KW-0732">Signal</keyword>
<evidence type="ECO:0000256" key="2">
    <source>
        <dbReference type="ARBA" id="ARBA00022448"/>
    </source>
</evidence>
<keyword evidence="14" id="KW-1185">Reference proteome</keyword>
<evidence type="ECO:0000256" key="3">
    <source>
        <dbReference type="ARBA" id="ARBA00022452"/>
    </source>
</evidence>
<dbReference type="EMBL" id="JAHGAW010000008">
    <property type="protein sequence ID" value="MBT2187820.1"/>
    <property type="molecule type" value="Genomic_DNA"/>
</dbReference>
<dbReference type="GO" id="GO:0009279">
    <property type="term" value="C:cell outer membrane"/>
    <property type="evidence" value="ECO:0007669"/>
    <property type="project" value="UniProtKB-SubCell"/>
</dbReference>
<evidence type="ECO:0000256" key="4">
    <source>
        <dbReference type="ARBA" id="ARBA00022496"/>
    </source>
</evidence>
<dbReference type="AlphaFoldDB" id="A0A9X1DDC9"/>